<dbReference type="Proteomes" id="UP000006247">
    <property type="component" value="Unassembled WGS sequence"/>
</dbReference>
<comment type="caution">
    <text evidence="1">The sequence shown here is derived from an EMBL/GenBank/DDBJ whole genome shotgun (WGS) entry which is preliminary data.</text>
</comment>
<dbReference type="Gene3D" id="3.40.50.880">
    <property type="match status" value="1"/>
</dbReference>
<accession>C0E364</accession>
<dbReference type="AlphaFoldDB" id="C0E364"/>
<dbReference type="InterPro" id="IPR029062">
    <property type="entry name" value="Class_I_gatase-like"/>
</dbReference>
<dbReference type="InterPro" id="IPR044992">
    <property type="entry name" value="ChyE-like"/>
</dbReference>
<evidence type="ECO:0000313" key="2">
    <source>
        <dbReference type="Proteomes" id="UP000006247"/>
    </source>
</evidence>
<reference evidence="1 2" key="1">
    <citation type="submission" date="2009-01" db="EMBL/GenBank/DDBJ databases">
        <authorList>
            <person name="Fulton L."/>
            <person name="Clifton S."/>
            <person name="Chinwalla A.T."/>
            <person name="Mitreva M."/>
            <person name="Sodergren E."/>
            <person name="Weinstock G."/>
            <person name="Clifton S."/>
            <person name="Dooling D.J."/>
            <person name="Fulton B."/>
            <person name="Minx P."/>
            <person name="Pepin K.H."/>
            <person name="Johnson M."/>
            <person name="Bhonagiri V."/>
            <person name="Nash W.E."/>
            <person name="Mardis E.R."/>
            <person name="Wilson R.K."/>
        </authorList>
    </citation>
    <scope>NUCLEOTIDE SEQUENCE [LARGE SCALE GENOMIC DNA]</scope>
    <source>
        <strain evidence="1 2">ATCC 33806</strain>
    </source>
</reference>
<dbReference type="SUPFAM" id="SSF52317">
    <property type="entry name" value="Class I glutamine amidotransferase-like"/>
    <property type="match status" value="1"/>
</dbReference>
<evidence type="ECO:0000313" key="1">
    <source>
        <dbReference type="EMBL" id="EEG26998.1"/>
    </source>
</evidence>
<organism evidence="1 2">
    <name type="scientific">Corynebacterium matruchotii ATCC 33806</name>
    <dbReference type="NCBI Taxonomy" id="566549"/>
    <lineage>
        <taxon>Bacteria</taxon>
        <taxon>Bacillati</taxon>
        <taxon>Actinomycetota</taxon>
        <taxon>Actinomycetes</taxon>
        <taxon>Mycobacteriales</taxon>
        <taxon>Corynebacteriaceae</taxon>
        <taxon>Corynebacterium</taxon>
    </lineage>
</organism>
<protein>
    <submittedName>
        <fullName evidence="1">GMP synthase (Glutamine-hydrolyzing)</fullName>
        <ecNumber evidence="1">6.3.5.2</ecNumber>
    </submittedName>
</protein>
<keyword evidence="1" id="KW-0436">Ligase</keyword>
<dbReference type="HOGENOM" id="CLU_054974_4_0_11"/>
<gene>
    <name evidence="1" type="ORF">CORMATOL_01426</name>
</gene>
<dbReference type="PANTHER" id="PTHR42695:SF5">
    <property type="entry name" value="GLUTAMINE AMIDOTRANSFERASE YLR126C-RELATED"/>
    <property type="match status" value="1"/>
</dbReference>
<dbReference type="GO" id="GO:0005829">
    <property type="term" value="C:cytosol"/>
    <property type="evidence" value="ECO:0007669"/>
    <property type="project" value="TreeGrafter"/>
</dbReference>
<proteinExistence type="predicted"/>
<sequence length="251" mass="27020">MRGMFLFVSLRPAGELYHQVAVTEFADFVRATGVVDCEHRIIAGVSDEVGDVSRFAGVIVGGSSLNVTNDAYDAYQVHVHRQLRLLVDAATPVFFICFGAGWLADATGGRVDRSHAESSGGSVVELLPAALSDPVCGGLPDRFMGLTGHTESIAEVGPGVTVLASGPTCPVQLFRWGGNKWASQFHCEMDAAAMEARMRFFIDYGYFSRADFASIVASLGSVDVRWAHRVLQNFISYCLSERVADVAVFAS</sequence>
<dbReference type="PANTHER" id="PTHR42695">
    <property type="entry name" value="GLUTAMINE AMIDOTRANSFERASE YLR126C-RELATED"/>
    <property type="match status" value="1"/>
</dbReference>
<name>C0E364_9CORY</name>
<dbReference type="CDD" id="cd01741">
    <property type="entry name" value="GATase1_1"/>
    <property type="match status" value="1"/>
</dbReference>
<dbReference type="EC" id="6.3.5.2" evidence="1"/>
<dbReference type="EMBL" id="ACEB01000021">
    <property type="protein sequence ID" value="EEG26998.1"/>
    <property type="molecule type" value="Genomic_DNA"/>
</dbReference>
<dbReference type="GO" id="GO:0003922">
    <property type="term" value="F:GMP synthase (glutamine-hydrolyzing) activity"/>
    <property type="evidence" value="ECO:0007669"/>
    <property type="project" value="UniProtKB-EC"/>
</dbReference>